<gene>
    <name evidence="11" type="ORF">G6N76_15005</name>
</gene>
<dbReference type="EC" id="2.4.2.1" evidence="4 9"/>
<dbReference type="PIRSF" id="PIRSF000477">
    <property type="entry name" value="PurNPase"/>
    <property type="match status" value="1"/>
</dbReference>
<evidence type="ECO:0000256" key="2">
    <source>
        <dbReference type="ARBA" id="ARBA00006751"/>
    </source>
</evidence>
<dbReference type="CDD" id="cd09009">
    <property type="entry name" value="PNP-EcPNPII_like"/>
    <property type="match status" value="1"/>
</dbReference>
<evidence type="ECO:0000256" key="4">
    <source>
        <dbReference type="ARBA" id="ARBA00011886"/>
    </source>
</evidence>
<dbReference type="GO" id="GO:0005737">
    <property type="term" value="C:cytoplasm"/>
    <property type="evidence" value="ECO:0007669"/>
    <property type="project" value="TreeGrafter"/>
</dbReference>
<comment type="pathway">
    <text evidence="1 9">Purine metabolism; purine nucleoside salvage.</text>
</comment>
<evidence type="ECO:0000256" key="8">
    <source>
        <dbReference type="ARBA" id="ARBA00031036"/>
    </source>
</evidence>
<evidence type="ECO:0000256" key="1">
    <source>
        <dbReference type="ARBA" id="ARBA00005058"/>
    </source>
</evidence>
<dbReference type="GO" id="GO:0009116">
    <property type="term" value="P:nucleoside metabolic process"/>
    <property type="evidence" value="ECO:0007669"/>
    <property type="project" value="InterPro"/>
</dbReference>
<dbReference type="PANTHER" id="PTHR11904">
    <property type="entry name" value="METHYLTHIOADENOSINE/PURINE NUCLEOSIDE PHOSPHORYLASE"/>
    <property type="match status" value="1"/>
</dbReference>
<dbReference type="Proteomes" id="UP000477849">
    <property type="component" value="Unassembled WGS sequence"/>
</dbReference>
<proteinExistence type="inferred from homology"/>
<accession>A0A6M1SDZ2</accession>
<evidence type="ECO:0000256" key="7">
    <source>
        <dbReference type="ARBA" id="ARBA00022679"/>
    </source>
</evidence>
<comment type="similarity">
    <text evidence="2 9">Belongs to the PNP/MTAP phosphorylase family.</text>
</comment>
<dbReference type="UniPathway" id="UPA00606"/>
<evidence type="ECO:0000313" key="11">
    <source>
        <dbReference type="EMBL" id="NGO64976.1"/>
    </source>
</evidence>
<reference evidence="11 12" key="1">
    <citation type="submission" date="2020-02" db="EMBL/GenBank/DDBJ databases">
        <title>Genome sequence of the type strain CCBAU10050 of Rhizobium daejeonense.</title>
        <authorList>
            <person name="Gao J."/>
            <person name="Sun J."/>
        </authorList>
    </citation>
    <scope>NUCLEOTIDE SEQUENCE [LARGE SCALE GENOMIC DNA]</scope>
    <source>
        <strain evidence="11 12">CCBAU10050</strain>
    </source>
</reference>
<dbReference type="SUPFAM" id="SSF53167">
    <property type="entry name" value="Purine and uridine phosphorylases"/>
    <property type="match status" value="1"/>
</dbReference>
<dbReference type="InterPro" id="IPR000845">
    <property type="entry name" value="Nucleoside_phosphorylase_d"/>
</dbReference>
<keyword evidence="7 9" id="KW-0808">Transferase</keyword>
<comment type="caution">
    <text evidence="11">The sequence shown here is derived from an EMBL/GenBank/DDBJ whole genome shotgun (WGS) entry which is preliminary data.</text>
</comment>
<dbReference type="InterPro" id="IPR035994">
    <property type="entry name" value="Nucleoside_phosphorylase_sf"/>
</dbReference>
<evidence type="ECO:0000256" key="3">
    <source>
        <dbReference type="ARBA" id="ARBA00011233"/>
    </source>
</evidence>
<dbReference type="RefSeq" id="WP_163902776.1">
    <property type="nucleotide sequence ID" value="NZ_CP048427.1"/>
</dbReference>
<dbReference type="NCBIfam" id="TIGR01697">
    <property type="entry name" value="PNPH-PUNA-XAPA"/>
    <property type="match status" value="1"/>
</dbReference>
<keyword evidence="6 9" id="KW-0328">Glycosyltransferase</keyword>
<comment type="subunit">
    <text evidence="3">Homotrimer.</text>
</comment>
<dbReference type="NCBIfam" id="NF006054">
    <property type="entry name" value="PRK08202.1"/>
    <property type="match status" value="1"/>
</dbReference>
<comment type="function">
    <text evidence="9">The purine nucleoside phosphorylases catalyze the phosphorolytic breakdown of the N-glycosidic bond in the beta-(deoxy)ribonucleoside molecules, with the formation of the corresponding free purine bases and pentose-1-phosphate.</text>
</comment>
<evidence type="ECO:0000313" key="12">
    <source>
        <dbReference type="Proteomes" id="UP000477849"/>
    </source>
</evidence>
<evidence type="ECO:0000256" key="6">
    <source>
        <dbReference type="ARBA" id="ARBA00022676"/>
    </source>
</evidence>
<keyword evidence="12" id="KW-1185">Reference proteome</keyword>
<evidence type="ECO:0000259" key="10">
    <source>
        <dbReference type="Pfam" id="PF01048"/>
    </source>
</evidence>
<sequence>MKDVIDLLVDRLNGLVPRFGIVLGSGLGSLVDEIRNPVRIPYTELPGFPVSGVSGHAGAVVAGLLGNVPVIMLAGRIHYYEHGDPNAMRLPIQVLMGLGVQSLILTNSAGSLREDMPPGSVMLISDHINFSGHNPLIGQDSDKRFVGMTSAYDAELSAGMRRAAEEEGIPLSSGVYMWFSGPSFETPAEIRMARILGADAVGMSTVPEVILARFFGLRVAAASVITNYGAGMTGGELSHEETKDMAPIGGKRLAAILKRMIAGGGTTNGHP</sequence>
<evidence type="ECO:0000256" key="5">
    <source>
        <dbReference type="ARBA" id="ARBA00013834"/>
    </source>
</evidence>
<protein>
    <recommendedName>
        <fullName evidence="5 9">Purine nucleoside phosphorylase</fullName>
        <ecNumber evidence="4 9">2.4.2.1</ecNumber>
    </recommendedName>
    <alternativeName>
        <fullName evidence="8 9">Inosine-guanosine phosphorylase</fullName>
    </alternativeName>
</protein>
<dbReference type="EMBL" id="JAAKZH010000004">
    <property type="protein sequence ID" value="NGO64976.1"/>
    <property type="molecule type" value="Genomic_DNA"/>
</dbReference>
<dbReference type="PANTHER" id="PTHR11904:SF9">
    <property type="entry name" value="PURINE NUCLEOSIDE PHOSPHORYLASE-RELATED"/>
    <property type="match status" value="1"/>
</dbReference>
<organism evidence="11 12">
    <name type="scientific">Rhizobium daejeonense</name>
    <dbReference type="NCBI Taxonomy" id="240521"/>
    <lineage>
        <taxon>Bacteria</taxon>
        <taxon>Pseudomonadati</taxon>
        <taxon>Pseudomonadota</taxon>
        <taxon>Alphaproteobacteria</taxon>
        <taxon>Hyphomicrobiales</taxon>
        <taxon>Rhizobiaceae</taxon>
        <taxon>Rhizobium/Agrobacterium group</taxon>
        <taxon>Rhizobium</taxon>
    </lineage>
</organism>
<name>A0A6M1SDZ2_9HYPH</name>
<dbReference type="NCBIfam" id="TIGR01698">
    <property type="entry name" value="PUNP"/>
    <property type="match status" value="1"/>
</dbReference>
<dbReference type="InterPro" id="IPR011268">
    <property type="entry name" value="Purine_phosphorylase"/>
</dbReference>
<dbReference type="Pfam" id="PF01048">
    <property type="entry name" value="PNP_UDP_1"/>
    <property type="match status" value="1"/>
</dbReference>
<dbReference type="InterPro" id="IPR011269">
    <property type="entry name" value="PUNP"/>
</dbReference>
<dbReference type="GO" id="GO:0004731">
    <property type="term" value="F:purine-nucleoside phosphorylase activity"/>
    <property type="evidence" value="ECO:0007669"/>
    <property type="project" value="UniProtKB-EC"/>
</dbReference>
<feature type="domain" description="Nucleoside phosphorylase" evidence="10">
    <location>
        <begin position="19"/>
        <end position="262"/>
    </location>
</feature>
<evidence type="ECO:0000256" key="9">
    <source>
        <dbReference type="PIRNR" id="PIRNR000477"/>
    </source>
</evidence>
<dbReference type="Gene3D" id="3.40.50.1580">
    <property type="entry name" value="Nucleoside phosphorylase domain"/>
    <property type="match status" value="1"/>
</dbReference>
<dbReference type="AlphaFoldDB" id="A0A6M1SDZ2"/>